<keyword evidence="4 6" id="KW-0975">Bacterial flagellum</keyword>
<dbReference type="RefSeq" id="WP_352889107.1">
    <property type="nucleotide sequence ID" value="NZ_JBEPIJ010000008.1"/>
</dbReference>
<protein>
    <recommendedName>
        <fullName evidence="3 6">Flagellar basal body rod protein FlgB</fullName>
    </recommendedName>
</protein>
<keyword evidence="8" id="KW-0969">Cilium</keyword>
<dbReference type="PANTHER" id="PTHR30435">
    <property type="entry name" value="FLAGELLAR PROTEIN"/>
    <property type="match status" value="1"/>
</dbReference>
<dbReference type="InterPro" id="IPR001444">
    <property type="entry name" value="Flag_bb_rod_N"/>
</dbReference>
<evidence type="ECO:0000256" key="3">
    <source>
        <dbReference type="ARBA" id="ARBA00014376"/>
    </source>
</evidence>
<keyword evidence="8" id="KW-0966">Cell projection</keyword>
<evidence type="ECO:0000259" key="7">
    <source>
        <dbReference type="Pfam" id="PF00460"/>
    </source>
</evidence>
<comment type="subcellular location">
    <subcellularLocation>
        <location evidence="1 6">Bacterial flagellum basal body</location>
    </subcellularLocation>
</comment>
<evidence type="ECO:0000256" key="2">
    <source>
        <dbReference type="ARBA" id="ARBA00009677"/>
    </source>
</evidence>
<accession>A0ABV2ABM0</accession>
<evidence type="ECO:0000256" key="1">
    <source>
        <dbReference type="ARBA" id="ARBA00004117"/>
    </source>
</evidence>
<dbReference type="InterPro" id="IPR006300">
    <property type="entry name" value="FlgB"/>
</dbReference>
<comment type="caution">
    <text evidence="8">The sequence shown here is derived from an EMBL/GenBank/DDBJ whole genome shotgun (WGS) entry which is preliminary data.</text>
</comment>
<evidence type="ECO:0000313" key="9">
    <source>
        <dbReference type="Proteomes" id="UP001465331"/>
    </source>
</evidence>
<dbReference type="PANTHER" id="PTHR30435:SF12">
    <property type="entry name" value="FLAGELLAR BASAL BODY ROD PROTEIN FLGB"/>
    <property type="match status" value="1"/>
</dbReference>
<dbReference type="InterPro" id="IPR019776">
    <property type="entry name" value="Flagellar_basal_body_rod_CS"/>
</dbReference>
<comment type="subunit">
    <text evidence="6">The basal body constitutes a major portion of the flagellar organelle and consists of a number of rings mounted on a central rod.</text>
</comment>
<dbReference type="Proteomes" id="UP001465331">
    <property type="component" value="Unassembled WGS sequence"/>
</dbReference>
<evidence type="ECO:0000256" key="6">
    <source>
        <dbReference type="PIRNR" id="PIRNR002889"/>
    </source>
</evidence>
<proteinExistence type="inferred from homology"/>
<reference evidence="8 9" key="1">
    <citation type="submission" date="2024-06" db="EMBL/GenBank/DDBJ databases">
        <authorList>
            <person name="Li Z."/>
            <person name="Jiang Y."/>
        </authorList>
    </citation>
    <scope>NUCLEOTIDE SEQUENCE [LARGE SCALE GENOMIC DNA]</scope>
    <source>
        <strain evidence="8 9">HSW-8</strain>
    </source>
</reference>
<comment type="function">
    <text evidence="5 6">Structural component of flagellum, the bacterial motility apparatus. Part of the rod structure of flagellar basal body.</text>
</comment>
<keyword evidence="9" id="KW-1185">Reference proteome</keyword>
<dbReference type="EMBL" id="JBEPIJ010000008">
    <property type="protein sequence ID" value="MES0874120.1"/>
    <property type="molecule type" value="Genomic_DNA"/>
</dbReference>
<feature type="domain" description="Flagellar basal body rod protein N-terminal" evidence="7">
    <location>
        <begin position="14"/>
        <end position="38"/>
    </location>
</feature>
<dbReference type="PIRSF" id="PIRSF002889">
    <property type="entry name" value="Rod_FlgB"/>
    <property type="match status" value="1"/>
</dbReference>
<dbReference type="Pfam" id="PF00460">
    <property type="entry name" value="Flg_bb_rod"/>
    <property type="match status" value="1"/>
</dbReference>
<evidence type="ECO:0000256" key="4">
    <source>
        <dbReference type="ARBA" id="ARBA00023143"/>
    </source>
</evidence>
<name>A0ABV2ABM0_9GAMM</name>
<gene>
    <name evidence="8" type="ORF">ABSH63_08905</name>
</gene>
<sequence length="114" mass="12308">MTIDDPVFGIHPAALQLQRRRLELIAANIANADTPGFKARDLDFREVLASAQTVGRVSTGEPGYRLAVQPSADGNTVDVQIEQAQFADAALRYQASLQFLDARIKGLLTALTGQ</sequence>
<dbReference type="PROSITE" id="PS00588">
    <property type="entry name" value="FLAGELLA_BB_ROD"/>
    <property type="match status" value="1"/>
</dbReference>
<evidence type="ECO:0000313" key="8">
    <source>
        <dbReference type="EMBL" id="MES0874120.1"/>
    </source>
</evidence>
<organism evidence="8 9">
    <name type="scientific">Sinimarinibacterium thermocellulolyticum</name>
    <dbReference type="NCBI Taxonomy" id="3170016"/>
    <lineage>
        <taxon>Bacteria</taxon>
        <taxon>Pseudomonadati</taxon>
        <taxon>Pseudomonadota</taxon>
        <taxon>Gammaproteobacteria</taxon>
        <taxon>Nevskiales</taxon>
        <taxon>Nevskiaceae</taxon>
        <taxon>Sinimarinibacterium</taxon>
    </lineage>
</organism>
<keyword evidence="8" id="KW-0282">Flagellum</keyword>
<evidence type="ECO:0000256" key="5">
    <source>
        <dbReference type="ARBA" id="ARBA00024934"/>
    </source>
</evidence>
<comment type="similarity">
    <text evidence="2 6">Belongs to the flagella basal body rod proteins family.</text>
</comment>